<name>A0A328AFM0_9CAUL</name>
<keyword evidence="3" id="KW-1185">Reference proteome</keyword>
<dbReference type="Gene3D" id="1.10.260.40">
    <property type="entry name" value="lambda repressor-like DNA-binding domains"/>
    <property type="match status" value="1"/>
</dbReference>
<feature type="domain" description="HTH cro/C1-type" evidence="1">
    <location>
        <begin position="19"/>
        <end position="72"/>
    </location>
</feature>
<dbReference type="RefSeq" id="WP_111527294.1">
    <property type="nucleotide sequence ID" value="NZ_JBHRSG010000005.1"/>
</dbReference>
<protein>
    <recommendedName>
        <fullName evidence="1">HTH cro/C1-type domain-containing protein</fullName>
    </recommendedName>
</protein>
<dbReference type="InterPro" id="IPR010982">
    <property type="entry name" value="Lambda_DNA-bd_dom_sf"/>
</dbReference>
<accession>A0A328AFM0</accession>
<dbReference type="SUPFAM" id="SSF47413">
    <property type="entry name" value="lambda repressor-like DNA-binding domains"/>
    <property type="match status" value="1"/>
</dbReference>
<dbReference type="AlphaFoldDB" id="A0A328AFM0"/>
<evidence type="ECO:0000313" key="2">
    <source>
        <dbReference type="EMBL" id="RAK53542.1"/>
    </source>
</evidence>
<evidence type="ECO:0000313" key="3">
    <source>
        <dbReference type="Proteomes" id="UP000249254"/>
    </source>
</evidence>
<evidence type="ECO:0000259" key="1">
    <source>
        <dbReference type="PROSITE" id="PS50943"/>
    </source>
</evidence>
<sequence length="249" mass="27883">MASLRKRRSQAVQCDAEKIVSLRKARAMTQEKLALLARVERRTVQRAEAGAAVSAETLADLAAALGVPPDALLARAEPGEDENQQEGWVTARPVESGRKLLEDLKAARLASLEYEVEPTRENLSLLKNVVSDLAQHLPPDPWDEAPIHEPRQFPSVVQQLESIANLNERLRELEAEGLALFMAQHVEAAVMPIYGLDEGHYYTTHGQRPELVRVVRLVLGRASADKMKVPRRREWPVQIVEELEDEVPF</sequence>
<organism evidence="2 3">
    <name type="scientific">Phenylobacterium soli</name>
    <dbReference type="NCBI Taxonomy" id="2170551"/>
    <lineage>
        <taxon>Bacteria</taxon>
        <taxon>Pseudomonadati</taxon>
        <taxon>Pseudomonadota</taxon>
        <taxon>Alphaproteobacteria</taxon>
        <taxon>Caulobacterales</taxon>
        <taxon>Caulobacteraceae</taxon>
        <taxon>Phenylobacterium</taxon>
    </lineage>
</organism>
<proteinExistence type="predicted"/>
<dbReference type="Proteomes" id="UP000249254">
    <property type="component" value="Unassembled WGS sequence"/>
</dbReference>
<dbReference type="GO" id="GO:0003677">
    <property type="term" value="F:DNA binding"/>
    <property type="evidence" value="ECO:0007669"/>
    <property type="project" value="InterPro"/>
</dbReference>
<dbReference type="EMBL" id="QFYQ01000001">
    <property type="protein sequence ID" value="RAK53542.1"/>
    <property type="molecule type" value="Genomic_DNA"/>
</dbReference>
<dbReference type="SMART" id="SM00530">
    <property type="entry name" value="HTH_XRE"/>
    <property type="match status" value="1"/>
</dbReference>
<dbReference type="Pfam" id="PF01381">
    <property type="entry name" value="HTH_3"/>
    <property type="match status" value="1"/>
</dbReference>
<dbReference type="PROSITE" id="PS50943">
    <property type="entry name" value="HTH_CROC1"/>
    <property type="match status" value="1"/>
</dbReference>
<comment type="caution">
    <text evidence="2">The sequence shown here is derived from an EMBL/GenBank/DDBJ whole genome shotgun (WGS) entry which is preliminary data.</text>
</comment>
<reference evidence="3" key="1">
    <citation type="submission" date="2018-05" db="EMBL/GenBank/DDBJ databases">
        <authorList>
            <person name="Li X."/>
        </authorList>
    </citation>
    <scope>NUCLEOTIDE SEQUENCE [LARGE SCALE GENOMIC DNA]</scope>
    <source>
        <strain evidence="3">LX32</strain>
    </source>
</reference>
<dbReference type="InterPro" id="IPR001387">
    <property type="entry name" value="Cro/C1-type_HTH"/>
</dbReference>
<gene>
    <name evidence="2" type="ORF">DJ017_02865</name>
</gene>
<dbReference type="CDD" id="cd00093">
    <property type="entry name" value="HTH_XRE"/>
    <property type="match status" value="1"/>
</dbReference>
<dbReference type="OrthoDB" id="9805356at2"/>